<evidence type="ECO:0000256" key="3">
    <source>
        <dbReference type="ARBA" id="ARBA00023163"/>
    </source>
</evidence>
<dbReference type="SUPFAM" id="SSF47413">
    <property type="entry name" value="lambda repressor-like DNA-binding domains"/>
    <property type="match status" value="1"/>
</dbReference>
<keyword evidence="3" id="KW-0804">Transcription</keyword>
<dbReference type="Proteomes" id="UP001141933">
    <property type="component" value="Unassembled WGS sequence"/>
</dbReference>
<protein>
    <submittedName>
        <fullName evidence="5">LacI family DNA-binding transcriptional regulator</fullName>
    </submittedName>
</protein>
<evidence type="ECO:0000259" key="4">
    <source>
        <dbReference type="PROSITE" id="PS50932"/>
    </source>
</evidence>
<dbReference type="SMART" id="SM00354">
    <property type="entry name" value="HTH_LACI"/>
    <property type="match status" value="1"/>
</dbReference>
<dbReference type="InterPro" id="IPR000843">
    <property type="entry name" value="HTH_LacI"/>
</dbReference>
<keyword evidence="1" id="KW-0805">Transcription regulation</keyword>
<evidence type="ECO:0000313" key="5">
    <source>
        <dbReference type="EMBL" id="MCZ8371661.1"/>
    </source>
</evidence>
<dbReference type="PROSITE" id="PS50932">
    <property type="entry name" value="HTH_LACI_2"/>
    <property type="match status" value="1"/>
</dbReference>
<reference evidence="5" key="1">
    <citation type="submission" date="2022-12" db="EMBL/GenBank/DDBJ databases">
        <title>Phocaeicola acetigenes sp. nov., isolated feces from a healthy human.</title>
        <authorList>
            <person name="Do H."/>
            <person name="Ha Y.B."/>
            <person name="Kim J.-S."/>
            <person name="Suh M.K."/>
            <person name="Kim H.S."/>
            <person name="Lee J.-S."/>
        </authorList>
    </citation>
    <scope>NUCLEOTIDE SEQUENCE</scope>
    <source>
        <strain evidence="5">KGMB11183</strain>
    </source>
</reference>
<keyword evidence="2 5" id="KW-0238">DNA-binding</keyword>
<dbReference type="InterPro" id="IPR010982">
    <property type="entry name" value="Lambda_DNA-bd_dom_sf"/>
</dbReference>
<feature type="domain" description="HTH lacI-type" evidence="4">
    <location>
        <begin position="3"/>
        <end position="60"/>
    </location>
</feature>
<dbReference type="InterPro" id="IPR001761">
    <property type="entry name" value="Peripla_BP/Lac1_sug-bd_dom"/>
</dbReference>
<dbReference type="InterPro" id="IPR028082">
    <property type="entry name" value="Peripla_BP_I"/>
</dbReference>
<dbReference type="RefSeq" id="WP_269876713.1">
    <property type="nucleotide sequence ID" value="NZ_JAPZVM010000002.1"/>
</dbReference>
<dbReference type="PANTHER" id="PTHR30146">
    <property type="entry name" value="LACI-RELATED TRANSCRIPTIONAL REPRESSOR"/>
    <property type="match status" value="1"/>
</dbReference>
<evidence type="ECO:0000313" key="6">
    <source>
        <dbReference type="Proteomes" id="UP001141933"/>
    </source>
</evidence>
<dbReference type="CDD" id="cd01392">
    <property type="entry name" value="HTH_LacI"/>
    <property type="match status" value="1"/>
</dbReference>
<accession>A0ABT4PF36</accession>
<dbReference type="PANTHER" id="PTHR30146:SF109">
    <property type="entry name" value="HTH-TYPE TRANSCRIPTIONAL REGULATOR GALS"/>
    <property type="match status" value="1"/>
</dbReference>
<dbReference type="SUPFAM" id="SSF53822">
    <property type="entry name" value="Periplasmic binding protein-like I"/>
    <property type="match status" value="1"/>
</dbReference>
<name>A0ABT4PF36_9BACT</name>
<dbReference type="Gene3D" id="3.40.50.2300">
    <property type="match status" value="2"/>
</dbReference>
<sequence>MSVSIKDIANALNLSKATVSWILSGQGESKGFSEKTIKRVKEYAKSVNYRPNLVARSLSLGFSKTLGLVIPFLRDSYYAQMAYYIEKEAAKNGYSLIVCSSEGDGNKEYELIYTLIAKRVDGLIIAPTKTEVKGIKYLQKLDIPFVLVDRYYQNMETNYVIVDNFGSAYELVEALVNKGAKKIATLVTDAHLFVMKQRVEGYSAALREAGVKEDFALKVFVDRQNYRVDIDEKLDCLFREVPDVDGFFFTTHYLAMAAIRYMVKRGVDYHRFKMGVFHTMAGLDVLAPEMAATVFPIEELGAEAVDILLANIREGKDFVLQAKVLQNTFLPSIGDE</sequence>
<dbReference type="Gene3D" id="1.10.260.40">
    <property type="entry name" value="lambda repressor-like DNA-binding domains"/>
    <property type="match status" value="1"/>
</dbReference>
<evidence type="ECO:0000256" key="1">
    <source>
        <dbReference type="ARBA" id="ARBA00023015"/>
    </source>
</evidence>
<organism evidence="5 6">
    <name type="scientific">Phocaeicola acetigenes</name>
    <dbReference type="NCBI Taxonomy" id="3016083"/>
    <lineage>
        <taxon>Bacteria</taxon>
        <taxon>Pseudomonadati</taxon>
        <taxon>Bacteroidota</taxon>
        <taxon>Bacteroidia</taxon>
        <taxon>Bacteroidales</taxon>
        <taxon>Bacteroidaceae</taxon>
        <taxon>Phocaeicola</taxon>
    </lineage>
</organism>
<dbReference type="EMBL" id="JAPZVM010000002">
    <property type="protein sequence ID" value="MCZ8371661.1"/>
    <property type="molecule type" value="Genomic_DNA"/>
</dbReference>
<evidence type="ECO:0000256" key="2">
    <source>
        <dbReference type="ARBA" id="ARBA00023125"/>
    </source>
</evidence>
<comment type="caution">
    <text evidence="5">The sequence shown here is derived from an EMBL/GenBank/DDBJ whole genome shotgun (WGS) entry which is preliminary data.</text>
</comment>
<dbReference type="Pfam" id="PF00356">
    <property type="entry name" value="LacI"/>
    <property type="match status" value="1"/>
</dbReference>
<proteinExistence type="predicted"/>
<dbReference type="GO" id="GO:0003677">
    <property type="term" value="F:DNA binding"/>
    <property type="evidence" value="ECO:0007669"/>
    <property type="project" value="UniProtKB-KW"/>
</dbReference>
<dbReference type="Pfam" id="PF00532">
    <property type="entry name" value="Peripla_BP_1"/>
    <property type="match status" value="1"/>
</dbReference>
<keyword evidence="6" id="KW-1185">Reference proteome</keyword>
<gene>
    <name evidence="5" type="ORF">O6P32_02945</name>
</gene>